<dbReference type="EMBL" id="AECU01000084">
    <property type="protein sequence ID" value="EFQ07433.1"/>
    <property type="molecule type" value="Genomic_DNA"/>
</dbReference>
<evidence type="ECO:0000313" key="2">
    <source>
        <dbReference type="EMBL" id="EFQ07433.1"/>
    </source>
</evidence>
<dbReference type="Proteomes" id="UP000006028">
    <property type="component" value="Unassembled WGS sequence"/>
</dbReference>
<evidence type="ECO:0000256" key="1">
    <source>
        <dbReference type="SAM" id="Phobius"/>
    </source>
</evidence>
<dbReference type="STRING" id="748224.HMPREF9436_00989"/>
<proteinExistence type="predicted"/>
<keyword evidence="1" id="KW-1133">Transmembrane helix</keyword>
<dbReference type="BioCyc" id="FCF748224-HMP:GTSS-808-MONOMER"/>
<accession>E2ZH50</accession>
<keyword evidence="1" id="KW-0472">Membrane</keyword>
<organism evidence="2 3">
    <name type="scientific">Faecalibacterium cf. prausnitzii KLE1255</name>
    <dbReference type="NCBI Taxonomy" id="748224"/>
    <lineage>
        <taxon>Bacteria</taxon>
        <taxon>Bacillati</taxon>
        <taxon>Bacillota</taxon>
        <taxon>Clostridia</taxon>
        <taxon>Eubacteriales</taxon>
        <taxon>Oscillospiraceae</taxon>
        <taxon>Faecalibacterium</taxon>
    </lineage>
</organism>
<gene>
    <name evidence="2" type="ORF">HMPREF9436_00989</name>
</gene>
<keyword evidence="1" id="KW-0812">Transmembrane</keyword>
<protein>
    <submittedName>
        <fullName evidence="2">Uncharacterized protein</fullName>
    </submittedName>
</protein>
<evidence type="ECO:0000313" key="3">
    <source>
        <dbReference type="Proteomes" id="UP000006028"/>
    </source>
</evidence>
<dbReference type="HOGENOM" id="CLU_2219180_0_0_9"/>
<dbReference type="AlphaFoldDB" id="E2ZH50"/>
<feature type="transmembrane region" description="Helical" evidence="1">
    <location>
        <begin position="12"/>
        <end position="32"/>
    </location>
</feature>
<name>E2ZH50_9FIRM</name>
<feature type="transmembrane region" description="Helical" evidence="1">
    <location>
        <begin position="38"/>
        <end position="54"/>
    </location>
</feature>
<comment type="caution">
    <text evidence="2">The sequence shown here is derived from an EMBL/GenBank/DDBJ whole genome shotgun (WGS) entry which is preliminary data.</text>
</comment>
<reference evidence="2 3" key="1">
    <citation type="submission" date="2010-08" db="EMBL/GenBank/DDBJ databases">
        <authorList>
            <person name="Weinstock G."/>
            <person name="Sodergren E."/>
            <person name="Clifton S."/>
            <person name="Fulton L."/>
            <person name="Fulton B."/>
            <person name="Courtney L."/>
            <person name="Fronick C."/>
            <person name="Harrison M."/>
            <person name="Strong C."/>
            <person name="Farmer C."/>
            <person name="Delahaunty K."/>
            <person name="Markovic C."/>
            <person name="Hall O."/>
            <person name="Minx P."/>
            <person name="Tomlinson C."/>
            <person name="Mitreva M."/>
            <person name="Hou S."/>
            <person name="Chen J."/>
            <person name="Wollam A."/>
            <person name="Pepin K.H."/>
            <person name="Johnson M."/>
            <person name="Bhonagiri V."/>
            <person name="Zhang X."/>
            <person name="Suruliraj S."/>
            <person name="Warren W."/>
            <person name="Chinwalla A."/>
            <person name="Mardis E.R."/>
            <person name="Wilson R.K."/>
        </authorList>
    </citation>
    <scope>NUCLEOTIDE SEQUENCE [LARGE SCALE GENOMIC DNA]</scope>
    <source>
        <strain evidence="2 3">KLE1255</strain>
    </source>
</reference>
<sequence length="106" mass="12040">MPKQIYFFFHFRTPGSVLCFAVLGLDFFILHVPVHNPLVQFVYLCPCVLAYYFYSRICPFSFAALFCEKAAQKSSQAFLSCKYKNNVSSNIARAQAAAIIIVHSSR</sequence>